<evidence type="ECO:0000313" key="1">
    <source>
        <dbReference type="EMBL" id="QEF16460.1"/>
    </source>
</evidence>
<reference evidence="1" key="1">
    <citation type="submission" date="2019-08" db="EMBL/GenBank/DDBJ databases">
        <title>Antibiosis Participates in the Biocontrol of Bucillus cereus 0-9 Against Rice Sheath Blight.</title>
        <authorList>
            <person name="Wang G."/>
            <person name="Liu F."/>
        </authorList>
    </citation>
    <scope>NUCLEOTIDE SEQUENCE</scope>
    <source>
        <strain evidence="1">09</strain>
    </source>
</reference>
<proteinExistence type="predicted"/>
<dbReference type="RefSeq" id="WP_000926108.1">
    <property type="nucleotide sequence ID" value="NZ_CP089229.1"/>
</dbReference>
<sequence>MLLNTFTTDQWKKHRENLASKLKEIHIEHSIKRMVRYDSTSLGLQDYHLSLVFDIEKERLYICNKASKKMTESTSIRRLQEIEMVLVNWLKEMKEIIK</sequence>
<gene>
    <name evidence="1" type="ORF">FRY47_08780</name>
</gene>
<protein>
    <submittedName>
        <fullName evidence="1">Uncharacterized protein</fullName>
    </submittedName>
</protein>
<name>A0A5B9HTG9_BACCE</name>
<accession>A0A5B9HTG9</accession>
<dbReference type="AlphaFoldDB" id="A0A5B9HTG9"/>
<dbReference type="EMBL" id="CP042874">
    <property type="protein sequence ID" value="QEF16460.1"/>
    <property type="molecule type" value="Genomic_DNA"/>
</dbReference>
<organism evidence="1">
    <name type="scientific">Bacillus cereus</name>
    <dbReference type="NCBI Taxonomy" id="1396"/>
    <lineage>
        <taxon>Bacteria</taxon>
        <taxon>Bacillati</taxon>
        <taxon>Bacillota</taxon>
        <taxon>Bacilli</taxon>
        <taxon>Bacillales</taxon>
        <taxon>Bacillaceae</taxon>
        <taxon>Bacillus</taxon>
        <taxon>Bacillus cereus group</taxon>
    </lineage>
</organism>